<dbReference type="PROSITE" id="PS00600">
    <property type="entry name" value="AA_TRANSFER_CLASS_3"/>
    <property type="match status" value="1"/>
</dbReference>
<dbReference type="PANTHER" id="PTHR43713:SF3">
    <property type="entry name" value="GLUTAMATE-1-SEMIALDEHYDE 2,1-AMINOMUTASE 1, CHLOROPLASTIC-RELATED"/>
    <property type="match status" value="1"/>
</dbReference>
<evidence type="ECO:0000313" key="10">
    <source>
        <dbReference type="Proteomes" id="UP001224359"/>
    </source>
</evidence>
<dbReference type="GO" id="GO:0042286">
    <property type="term" value="F:glutamate-1-semialdehyde 2,1-aminomutase activity"/>
    <property type="evidence" value="ECO:0007669"/>
    <property type="project" value="UniProtKB-EC"/>
</dbReference>
<dbReference type="InterPro" id="IPR004639">
    <property type="entry name" value="4pyrrol_synth_GluAld_NH2Trfase"/>
</dbReference>
<name>A0ABT9VCS6_9BACI</name>
<evidence type="ECO:0000256" key="1">
    <source>
        <dbReference type="ARBA" id="ARBA00001579"/>
    </source>
</evidence>
<evidence type="ECO:0000256" key="7">
    <source>
        <dbReference type="ARBA" id="ARBA00023244"/>
    </source>
</evidence>
<dbReference type="InterPro" id="IPR015421">
    <property type="entry name" value="PyrdxlP-dep_Trfase_major"/>
</dbReference>
<dbReference type="InterPro" id="IPR015424">
    <property type="entry name" value="PyrdxlP-dep_Trfase"/>
</dbReference>
<dbReference type="InterPro" id="IPR005814">
    <property type="entry name" value="Aminotrans_3"/>
</dbReference>
<evidence type="ECO:0000256" key="8">
    <source>
        <dbReference type="HAMAP-Rule" id="MF_00375"/>
    </source>
</evidence>
<dbReference type="InterPro" id="IPR049704">
    <property type="entry name" value="Aminotrans_3_PPA_site"/>
</dbReference>
<comment type="similarity">
    <text evidence="4 8">Belongs to the class-III pyridoxal-phosphate-dependent aminotransferase family. HemL subfamily.</text>
</comment>
<evidence type="ECO:0000313" key="9">
    <source>
        <dbReference type="EMBL" id="MDQ0158769.1"/>
    </source>
</evidence>
<comment type="subcellular location">
    <subcellularLocation>
        <location evidence="8">Cytoplasm</location>
    </subcellularLocation>
</comment>
<dbReference type="Pfam" id="PF00202">
    <property type="entry name" value="Aminotran_3"/>
    <property type="match status" value="1"/>
</dbReference>
<comment type="catalytic activity">
    <reaction evidence="1 8">
        <text>(S)-4-amino-5-oxopentanoate = 5-aminolevulinate</text>
        <dbReference type="Rhea" id="RHEA:14265"/>
        <dbReference type="ChEBI" id="CHEBI:57501"/>
        <dbReference type="ChEBI" id="CHEBI:356416"/>
        <dbReference type="EC" id="5.4.3.8"/>
    </reaction>
</comment>
<dbReference type="EMBL" id="JAUSTQ010000002">
    <property type="protein sequence ID" value="MDQ0158769.1"/>
    <property type="molecule type" value="Genomic_DNA"/>
</dbReference>
<dbReference type="HAMAP" id="MF_00375">
    <property type="entry name" value="HemL_aminotrans_3"/>
    <property type="match status" value="1"/>
</dbReference>
<sequence>MTNRSKQLFDEAVELMPGGVNSPVRAFNSVNVDPIYMEEGKGSKITDIEGNEYIDYVLSWGPLIVGHAHEQVMETLQHVMKKGTSFGTNVEYENKLAKLLIDRVPSIEMVRFVNSGTEATMSALRLARGFTKRSKILKFEGNYHGHADSLLIKAGSGVATLGLPDSPGVPESIAKNTITVPYNDQESVKYAFEHYGDDIAAVIVEPVSGNMGVVPPVNDFLQYLRDMTNDYGSLLIFDEVMTGFRVGYNCAQGHFNVTPDLTCLAKVIGGGLPVGAYGGRRDIMEMIAPAGDIYQAGTLSGNPLAMAAGYATLSELTPESYDEMNRKADRLVAGIEEAAQANEVPLCVNRAGSMLGFFFTNENVVDFDSAKTSDLEWFAEYYRHMIEQGIFLPPSQFEGMFLSTVHSDEDIEQTIQAIQSAFKHYKK</sequence>
<comment type="caution">
    <text evidence="9">The sequence shown here is derived from an EMBL/GenBank/DDBJ whole genome shotgun (WGS) entry which is preliminary data.</text>
</comment>
<evidence type="ECO:0000256" key="2">
    <source>
        <dbReference type="ARBA" id="ARBA00001933"/>
    </source>
</evidence>
<keyword evidence="6 8" id="KW-0413">Isomerase</keyword>
<organism evidence="9 10">
    <name type="scientific">Alkalibacillus salilacus</name>
    <dbReference type="NCBI Taxonomy" id="284582"/>
    <lineage>
        <taxon>Bacteria</taxon>
        <taxon>Bacillati</taxon>
        <taxon>Bacillota</taxon>
        <taxon>Bacilli</taxon>
        <taxon>Bacillales</taxon>
        <taxon>Bacillaceae</taxon>
        <taxon>Alkalibacillus</taxon>
    </lineage>
</organism>
<keyword evidence="7 8" id="KW-0627">Porphyrin biosynthesis</keyword>
<comment type="subunit">
    <text evidence="8">Homodimer.</text>
</comment>
<comment type="pathway">
    <text evidence="3">Porphyrin-containing compound metabolism; protoporphyrin-IX biosynthesis; 5-aminolevulinate from L-glutamyl-tRNA(Glu): step 2/2.</text>
</comment>
<proteinExistence type="inferred from homology"/>
<comment type="cofactor">
    <cofactor evidence="2 8">
        <name>pyridoxal 5'-phosphate</name>
        <dbReference type="ChEBI" id="CHEBI:597326"/>
    </cofactor>
</comment>
<gene>
    <name evidence="8" type="primary">hemL</name>
    <name evidence="9" type="ORF">J2S77_000725</name>
</gene>
<dbReference type="Gene3D" id="3.40.640.10">
    <property type="entry name" value="Type I PLP-dependent aspartate aminotransferase-like (Major domain)"/>
    <property type="match status" value="1"/>
</dbReference>
<dbReference type="EC" id="5.4.3.8" evidence="8"/>
<keyword evidence="8" id="KW-0963">Cytoplasm</keyword>
<dbReference type="NCBIfam" id="NF000818">
    <property type="entry name" value="PRK00062.1"/>
    <property type="match status" value="1"/>
</dbReference>
<keyword evidence="5 8" id="KW-0663">Pyridoxal phosphate</keyword>
<dbReference type="PANTHER" id="PTHR43713">
    <property type="entry name" value="GLUTAMATE-1-SEMIALDEHYDE 2,1-AMINOMUTASE"/>
    <property type="match status" value="1"/>
</dbReference>
<evidence type="ECO:0000256" key="6">
    <source>
        <dbReference type="ARBA" id="ARBA00023235"/>
    </source>
</evidence>
<protein>
    <recommendedName>
        <fullName evidence="8">Glutamate-1-semialdehyde 2,1-aminomutase</fullName>
        <shortName evidence="8">GSA</shortName>
        <ecNumber evidence="8">5.4.3.8</ecNumber>
    </recommendedName>
    <alternativeName>
        <fullName evidence="8">Glutamate-1-semialdehyde aminotransferase</fullName>
        <shortName evidence="8">GSA-AT</shortName>
    </alternativeName>
</protein>
<reference evidence="9 10" key="1">
    <citation type="submission" date="2023-07" db="EMBL/GenBank/DDBJ databases">
        <title>Genomic Encyclopedia of Type Strains, Phase IV (KMG-IV): sequencing the most valuable type-strain genomes for metagenomic binning, comparative biology and taxonomic classification.</title>
        <authorList>
            <person name="Goeker M."/>
        </authorList>
    </citation>
    <scope>NUCLEOTIDE SEQUENCE [LARGE SCALE GENOMIC DNA]</scope>
    <source>
        <strain evidence="9 10">DSM 16460</strain>
    </source>
</reference>
<evidence type="ECO:0000256" key="5">
    <source>
        <dbReference type="ARBA" id="ARBA00022898"/>
    </source>
</evidence>
<dbReference type="RefSeq" id="WP_306974717.1">
    <property type="nucleotide sequence ID" value="NZ_JAUSTQ010000002.1"/>
</dbReference>
<dbReference type="CDD" id="cd00610">
    <property type="entry name" value="OAT_like"/>
    <property type="match status" value="1"/>
</dbReference>
<dbReference type="SUPFAM" id="SSF53383">
    <property type="entry name" value="PLP-dependent transferases"/>
    <property type="match status" value="1"/>
</dbReference>
<dbReference type="NCBIfam" id="TIGR00713">
    <property type="entry name" value="hemL"/>
    <property type="match status" value="1"/>
</dbReference>
<evidence type="ECO:0000256" key="3">
    <source>
        <dbReference type="ARBA" id="ARBA00004819"/>
    </source>
</evidence>
<keyword evidence="10" id="KW-1185">Reference proteome</keyword>
<dbReference type="InterPro" id="IPR015422">
    <property type="entry name" value="PyrdxlP-dep_Trfase_small"/>
</dbReference>
<dbReference type="Proteomes" id="UP001224359">
    <property type="component" value="Unassembled WGS sequence"/>
</dbReference>
<evidence type="ECO:0000256" key="4">
    <source>
        <dbReference type="ARBA" id="ARBA00008981"/>
    </source>
</evidence>
<feature type="modified residue" description="N6-(pyridoxal phosphate)lysine" evidence="8">
    <location>
        <position position="266"/>
    </location>
</feature>
<dbReference type="Gene3D" id="3.90.1150.10">
    <property type="entry name" value="Aspartate Aminotransferase, domain 1"/>
    <property type="match status" value="1"/>
</dbReference>
<accession>A0ABT9VCS6</accession>